<feature type="chain" id="PRO_5005459927" description="Lipoprotein" evidence="1">
    <location>
        <begin position="25"/>
        <end position="244"/>
    </location>
</feature>
<proteinExistence type="predicted"/>
<protein>
    <recommendedName>
        <fullName evidence="4">Lipoprotein</fullName>
    </recommendedName>
</protein>
<dbReference type="Proteomes" id="UP000067626">
    <property type="component" value="Chromosome"/>
</dbReference>
<dbReference type="KEGG" id="ccro:CMC5_078920"/>
<dbReference type="AlphaFoldDB" id="A0A0K1ESP0"/>
<feature type="signal peptide" evidence="1">
    <location>
        <begin position="1"/>
        <end position="24"/>
    </location>
</feature>
<evidence type="ECO:0000313" key="2">
    <source>
        <dbReference type="EMBL" id="AKT43657.1"/>
    </source>
</evidence>
<evidence type="ECO:0008006" key="4">
    <source>
        <dbReference type="Google" id="ProtNLM"/>
    </source>
</evidence>
<evidence type="ECO:0000313" key="3">
    <source>
        <dbReference type="Proteomes" id="UP000067626"/>
    </source>
</evidence>
<dbReference type="PROSITE" id="PS51257">
    <property type="entry name" value="PROKAR_LIPOPROTEIN"/>
    <property type="match status" value="1"/>
</dbReference>
<reference evidence="2 3" key="1">
    <citation type="submission" date="2015-07" db="EMBL/GenBank/DDBJ databases">
        <title>Genome analysis of myxobacterium Chondromyces crocatus Cm c5 reveals a high potential for natural compound synthesis and the genetic basis for the loss of fruiting body formation.</title>
        <authorList>
            <person name="Zaburannyi N."/>
            <person name="Bunk B."/>
            <person name="Maier J."/>
            <person name="Overmann J."/>
            <person name="Mueller R."/>
        </authorList>
    </citation>
    <scope>NUCLEOTIDE SEQUENCE [LARGE SCALE GENOMIC DNA]</scope>
    <source>
        <strain evidence="2 3">Cm c5</strain>
    </source>
</reference>
<sequence>MTINLMRTLGVVAFLSTSCLVAIACDDGDDGGGAGGSGATGGVGAAGGTSGEGGGTGGAGGGAGGAGGGAGGATACVDDEYEDNDVAMTATQVPMELPVEGDPDWYGEDLWYVWNEISAYKCSGDDDWYFIKTSFDTPADDPPETRYWSLVLRVAGAGSCGASCEDYVPPAGPEHTVTVDVFNATTMAPLTTRTSDEGLIRLWGYGADFANDVLIRVSGPPEAVYPYDFTTTARSDAFEDECEC</sequence>
<evidence type="ECO:0000256" key="1">
    <source>
        <dbReference type="SAM" id="SignalP"/>
    </source>
</evidence>
<name>A0A0K1ESP0_CHOCO</name>
<keyword evidence="1" id="KW-0732">Signal</keyword>
<keyword evidence="3" id="KW-1185">Reference proteome</keyword>
<gene>
    <name evidence="2" type="ORF">CMC5_078920</name>
</gene>
<dbReference type="EMBL" id="CP012159">
    <property type="protein sequence ID" value="AKT43657.1"/>
    <property type="molecule type" value="Genomic_DNA"/>
</dbReference>
<accession>A0A0K1ESP0</accession>
<organism evidence="2 3">
    <name type="scientific">Chondromyces crocatus</name>
    <dbReference type="NCBI Taxonomy" id="52"/>
    <lineage>
        <taxon>Bacteria</taxon>
        <taxon>Pseudomonadati</taxon>
        <taxon>Myxococcota</taxon>
        <taxon>Polyangia</taxon>
        <taxon>Polyangiales</taxon>
        <taxon>Polyangiaceae</taxon>
        <taxon>Chondromyces</taxon>
    </lineage>
</organism>